<comment type="caution">
    <text evidence="2">The sequence shown here is derived from an EMBL/GenBank/DDBJ whole genome shotgun (WGS) entry which is preliminary data.</text>
</comment>
<evidence type="ECO:0000313" key="3">
    <source>
        <dbReference type="Proteomes" id="UP001230504"/>
    </source>
</evidence>
<proteinExistence type="predicted"/>
<keyword evidence="1" id="KW-0732">Signal</keyword>
<evidence type="ECO:0000313" key="2">
    <source>
        <dbReference type="EMBL" id="KAK1596550.1"/>
    </source>
</evidence>
<evidence type="ECO:0008006" key="4">
    <source>
        <dbReference type="Google" id="ProtNLM"/>
    </source>
</evidence>
<feature type="signal peptide" evidence="1">
    <location>
        <begin position="1"/>
        <end position="29"/>
    </location>
</feature>
<gene>
    <name evidence="2" type="ORF">LY79DRAFT_47954</name>
</gene>
<keyword evidence="3" id="KW-1185">Reference proteome</keyword>
<dbReference type="Proteomes" id="UP001230504">
    <property type="component" value="Unassembled WGS sequence"/>
</dbReference>
<accession>A0AAD8Q5Z5</accession>
<sequence>MPVSGFKAPSSSELCLLALGVALQCGCQSINGCYCNTALGSSATSYMSSCISKGCSKVNDWSVDMTSMLNLYDSYWTLG</sequence>
<dbReference type="GeneID" id="85437498"/>
<reference evidence="2" key="1">
    <citation type="submission" date="2021-06" db="EMBL/GenBank/DDBJ databases">
        <title>Comparative genomics, transcriptomics and evolutionary studies reveal genomic signatures of adaptation to plant cell wall in hemibiotrophic fungi.</title>
        <authorList>
            <consortium name="DOE Joint Genome Institute"/>
            <person name="Baroncelli R."/>
            <person name="Diaz J.F."/>
            <person name="Benocci T."/>
            <person name="Peng M."/>
            <person name="Battaglia E."/>
            <person name="Haridas S."/>
            <person name="Andreopoulos W."/>
            <person name="Labutti K."/>
            <person name="Pangilinan J."/>
            <person name="Floch G.L."/>
            <person name="Makela M.R."/>
            <person name="Henrissat B."/>
            <person name="Grigoriev I.V."/>
            <person name="Crouch J.A."/>
            <person name="De Vries R.P."/>
            <person name="Sukno S.A."/>
            <person name="Thon M.R."/>
        </authorList>
    </citation>
    <scope>NUCLEOTIDE SEQUENCE</scope>
    <source>
        <strain evidence="2">CBS 125086</strain>
    </source>
</reference>
<dbReference type="RefSeq" id="XP_060417403.1">
    <property type="nucleotide sequence ID" value="XM_060553258.1"/>
</dbReference>
<organism evidence="2 3">
    <name type="scientific">Colletotrichum navitas</name>
    <dbReference type="NCBI Taxonomy" id="681940"/>
    <lineage>
        <taxon>Eukaryota</taxon>
        <taxon>Fungi</taxon>
        <taxon>Dikarya</taxon>
        <taxon>Ascomycota</taxon>
        <taxon>Pezizomycotina</taxon>
        <taxon>Sordariomycetes</taxon>
        <taxon>Hypocreomycetidae</taxon>
        <taxon>Glomerellales</taxon>
        <taxon>Glomerellaceae</taxon>
        <taxon>Colletotrichum</taxon>
        <taxon>Colletotrichum graminicola species complex</taxon>
    </lineage>
</organism>
<dbReference type="EMBL" id="JAHLJV010000011">
    <property type="protein sequence ID" value="KAK1596550.1"/>
    <property type="molecule type" value="Genomic_DNA"/>
</dbReference>
<feature type="chain" id="PRO_5041898474" description="Extracellular membrane protein CFEM domain-containing protein" evidence="1">
    <location>
        <begin position="30"/>
        <end position="79"/>
    </location>
</feature>
<dbReference type="AlphaFoldDB" id="A0AAD8Q5Z5"/>
<evidence type="ECO:0000256" key="1">
    <source>
        <dbReference type="SAM" id="SignalP"/>
    </source>
</evidence>
<protein>
    <recommendedName>
        <fullName evidence="4">Extracellular membrane protein CFEM domain-containing protein</fullName>
    </recommendedName>
</protein>
<name>A0AAD8Q5Z5_9PEZI</name>